<feature type="transmembrane region" description="Helical" evidence="7">
    <location>
        <begin position="202"/>
        <end position="228"/>
    </location>
</feature>
<dbReference type="CDD" id="cd06261">
    <property type="entry name" value="TM_PBP2"/>
    <property type="match status" value="1"/>
</dbReference>
<evidence type="ECO:0000259" key="9">
    <source>
        <dbReference type="PROSITE" id="PS50928"/>
    </source>
</evidence>
<accession>A0ABP9WKV0</accession>
<evidence type="ECO:0000256" key="5">
    <source>
        <dbReference type="ARBA" id="ARBA00022989"/>
    </source>
</evidence>
<evidence type="ECO:0000256" key="8">
    <source>
        <dbReference type="SAM" id="MobiDB-lite"/>
    </source>
</evidence>
<evidence type="ECO:0000256" key="6">
    <source>
        <dbReference type="ARBA" id="ARBA00023136"/>
    </source>
</evidence>
<evidence type="ECO:0000313" key="10">
    <source>
        <dbReference type="EMBL" id="GAA5519435.1"/>
    </source>
</evidence>
<dbReference type="RefSeq" id="WP_286213788.1">
    <property type="nucleotide sequence ID" value="NZ_AP027736.1"/>
</dbReference>
<evidence type="ECO:0000313" key="11">
    <source>
        <dbReference type="Proteomes" id="UP001426770"/>
    </source>
</evidence>
<feature type="domain" description="ABC transmembrane type-1" evidence="9">
    <location>
        <begin position="88"/>
        <end position="267"/>
    </location>
</feature>
<dbReference type="Pfam" id="PF00528">
    <property type="entry name" value="BPD_transp_1"/>
    <property type="match status" value="1"/>
</dbReference>
<keyword evidence="2 7" id="KW-0813">Transport</keyword>
<feature type="transmembrane region" description="Helical" evidence="7">
    <location>
        <begin position="240"/>
        <end position="263"/>
    </location>
</feature>
<dbReference type="Proteomes" id="UP001426770">
    <property type="component" value="Unassembled WGS sequence"/>
</dbReference>
<dbReference type="InterPro" id="IPR035906">
    <property type="entry name" value="MetI-like_sf"/>
</dbReference>
<evidence type="ECO:0000256" key="7">
    <source>
        <dbReference type="RuleBase" id="RU363032"/>
    </source>
</evidence>
<dbReference type="PANTHER" id="PTHR47737:SF1">
    <property type="entry name" value="GLYCINE BETAINE_PROLINE BETAINE TRANSPORT SYSTEM PERMEASE PROTEIN PROW"/>
    <property type="match status" value="1"/>
</dbReference>
<proteinExistence type="inferred from homology"/>
<feature type="transmembrane region" description="Helical" evidence="7">
    <location>
        <begin position="94"/>
        <end position="115"/>
    </location>
</feature>
<sequence>MDLRIPFGSWIETGTDWIEDNLDWLLGFLGDLWTGMYDAVNWVFSSPPAIAVIAVLSLAALFARGWKFAVGTAAGLTFIIGVDQWDNAMDSLSLVLVAAALALAMGIPLGIWAARSPHVSAVVKPVMDFLQTMPAFVYLIPAIAFFGVGVAPGIFATVLFAIAPGVRLTELGIRGVDKEVVEAGQAFGASPRRILRQIQLPLAMPSIMAGVNQVIMLSLSMVVIAGMVGARGLGGDVTRAVSALDIAIGAEAGISVVILAVVLDRFTGAFGQKRGAGLLTRLRGTVLRASPVTQTQGKDTERILAENSGNRRNPGR</sequence>
<dbReference type="Gene3D" id="1.10.3720.10">
    <property type="entry name" value="MetI-like"/>
    <property type="match status" value="1"/>
</dbReference>
<dbReference type="PROSITE" id="PS50928">
    <property type="entry name" value="ABC_TM1"/>
    <property type="match status" value="1"/>
</dbReference>
<evidence type="ECO:0000256" key="4">
    <source>
        <dbReference type="ARBA" id="ARBA00022692"/>
    </source>
</evidence>
<dbReference type="SUPFAM" id="SSF161098">
    <property type="entry name" value="MetI-like"/>
    <property type="match status" value="1"/>
</dbReference>
<organism evidence="10 11">
    <name type="scientific">Demequina sediminis</name>
    <dbReference type="NCBI Taxonomy" id="1930058"/>
    <lineage>
        <taxon>Bacteria</taxon>
        <taxon>Bacillati</taxon>
        <taxon>Actinomycetota</taxon>
        <taxon>Actinomycetes</taxon>
        <taxon>Micrococcales</taxon>
        <taxon>Demequinaceae</taxon>
        <taxon>Demequina</taxon>
    </lineage>
</organism>
<keyword evidence="4 7" id="KW-0812">Transmembrane</keyword>
<dbReference type="EMBL" id="BAABRR010000009">
    <property type="protein sequence ID" value="GAA5519435.1"/>
    <property type="molecule type" value="Genomic_DNA"/>
</dbReference>
<gene>
    <name evidence="10" type="primary">gbuB</name>
    <name evidence="10" type="ORF">Lsed01_01882</name>
</gene>
<dbReference type="InterPro" id="IPR000515">
    <property type="entry name" value="MetI-like"/>
</dbReference>
<keyword evidence="3" id="KW-1003">Cell membrane</keyword>
<feature type="transmembrane region" description="Helical" evidence="7">
    <location>
        <begin position="135"/>
        <end position="162"/>
    </location>
</feature>
<evidence type="ECO:0000256" key="1">
    <source>
        <dbReference type="ARBA" id="ARBA00004141"/>
    </source>
</evidence>
<evidence type="ECO:0000256" key="2">
    <source>
        <dbReference type="ARBA" id="ARBA00022448"/>
    </source>
</evidence>
<feature type="compositionally biased region" description="Polar residues" evidence="8">
    <location>
        <begin position="307"/>
        <end position="316"/>
    </location>
</feature>
<evidence type="ECO:0000256" key="3">
    <source>
        <dbReference type="ARBA" id="ARBA00022475"/>
    </source>
</evidence>
<keyword evidence="6 7" id="KW-0472">Membrane</keyword>
<name>A0ABP9WKV0_9MICO</name>
<comment type="caution">
    <text evidence="10">The sequence shown here is derived from an EMBL/GenBank/DDBJ whole genome shotgun (WGS) entry which is preliminary data.</text>
</comment>
<reference evidence="10 11" key="1">
    <citation type="submission" date="2024-02" db="EMBL/GenBank/DDBJ databases">
        <title>Lysinimicrobium sediminis NBRC 112286.</title>
        <authorList>
            <person name="Ichikawa N."/>
            <person name="Katano-Makiyama Y."/>
            <person name="Hidaka K."/>
        </authorList>
    </citation>
    <scope>NUCLEOTIDE SEQUENCE [LARGE SCALE GENOMIC DNA]</scope>
    <source>
        <strain evidence="10 11">NBRC 112286</strain>
    </source>
</reference>
<comment type="similarity">
    <text evidence="7">Belongs to the binding-protein-dependent transport system permease family.</text>
</comment>
<keyword evidence="5 7" id="KW-1133">Transmembrane helix</keyword>
<keyword evidence="11" id="KW-1185">Reference proteome</keyword>
<feature type="transmembrane region" description="Helical" evidence="7">
    <location>
        <begin position="42"/>
        <end position="63"/>
    </location>
</feature>
<comment type="subcellular location">
    <subcellularLocation>
        <location evidence="7">Cell membrane</location>
        <topology evidence="7">Multi-pass membrane protein</topology>
    </subcellularLocation>
    <subcellularLocation>
        <location evidence="1">Membrane</location>
        <topology evidence="1">Multi-pass membrane protein</topology>
    </subcellularLocation>
</comment>
<feature type="region of interest" description="Disordered" evidence="8">
    <location>
        <begin position="293"/>
        <end position="316"/>
    </location>
</feature>
<dbReference type="PANTHER" id="PTHR47737">
    <property type="entry name" value="GLYCINE BETAINE/PROLINE BETAINE TRANSPORT SYSTEM PERMEASE PROTEIN PROW"/>
    <property type="match status" value="1"/>
</dbReference>
<protein>
    <submittedName>
        <fullName evidence="10">Glycine betaine/carnitine transport permease protein GbuB</fullName>
    </submittedName>
</protein>